<proteinExistence type="predicted"/>
<protein>
    <submittedName>
        <fullName evidence="2">PKD domain-containing protein</fullName>
    </submittedName>
</protein>
<evidence type="ECO:0000313" key="3">
    <source>
        <dbReference type="Proteomes" id="UP000808388"/>
    </source>
</evidence>
<dbReference type="Proteomes" id="UP000808388">
    <property type="component" value="Unassembled WGS sequence"/>
</dbReference>
<evidence type="ECO:0000259" key="1">
    <source>
        <dbReference type="PROSITE" id="PS50093"/>
    </source>
</evidence>
<dbReference type="InterPro" id="IPR013783">
    <property type="entry name" value="Ig-like_fold"/>
</dbReference>
<dbReference type="EMBL" id="JACQCQ010000016">
    <property type="protein sequence ID" value="MBI3627964.1"/>
    <property type="molecule type" value="Genomic_DNA"/>
</dbReference>
<dbReference type="AlphaFoldDB" id="A0A9D6LUL5"/>
<name>A0A9D6LUL5_9BACT</name>
<dbReference type="InterPro" id="IPR000601">
    <property type="entry name" value="PKD_dom"/>
</dbReference>
<dbReference type="CDD" id="cd00146">
    <property type="entry name" value="PKD"/>
    <property type="match status" value="1"/>
</dbReference>
<feature type="non-terminal residue" evidence="2">
    <location>
        <position position="751"/>
    </location>
</feature>
<dbReference type="SUPFAM" id="SSF49299">
    <property type="entry name" value="PKD domain"/>
    <property type="match status" value="1"/>
</dbReference>
<accession>A0A9D6LUL5</accession>
<gene>
    <name evidence="2" type="ORF">HY220_04465</name>
</gene>
<feature type="domain" description="PKD" evidence="1">
    <location>
        <begin position="518"/>
        <end position="585"/>
    </location>
</feature>
<reference evidence="2" key="1">
    <citation type="submission" date="2020-07" db="EMBL/GenBank/DDBJ databases">
        <title>Huge and variable diversity of episymbiotic CPR bacteria and DPANN archaea in groundwater ecosystems.</title>
        <authorList>
            <person name="He C.Y."/>
            <person name="Keren R."/>
            <person name="Whittaker M."/>
            <person name="Farag I.F."/>
            <person name="Doudna J."/>
            <person name="Cate J.H.D."/>
            <person name="Banfield J.F."/>
        </authorList>
    </citation>
    <scope>NUCLEOTIDE SEQUENCE</scope>
    <source>
        <strain evidence="2">NC_groundwater_972_Pr1_S-0.2um_49_27</strain>
    </source>
</reference>
<dbReference type="InterPro" id="IPR035986">
    <property type="entry name" value="PKD_dom_sf"/>
</dbReference>
<comment type="caution">
    <text evidence="2">The sequence shown here is derived from an EMBL/GenBank/DDBJ whole genome shotgun (WGS) entry which is preliminary data.</text>
</comment>
<dbReference type="Gene3D" id="2.60.40.10">
    <property type="entry name" value="Immunoglobulins"/>
    <property type="match status" value="2"/>
</dbReference>
<dbReference type="Pfam" id="PF18911">
    <property type="entry name" value="PKD_4"/>
    <property type="match status" value="1"/>
</dbReference>
<sequence length="751" mass="79807">MKKIIVFAVVFLVGVAIVGSLAVRSTNAEQFFKGDKVKVTRTVNSAVVSERPWAGNLQIGTQPKDAMGIVTDGPQDLFGHHYYEVNFDTGVDGWVEDTDLGLVFREAPIPGSPSPSTKFQIGTVIAVSSSVGVSVNVRSEPKIVVTNVIGSHYGGDKGTVVDGPRSGDGYNWWFVSFNDAPDGWVAENLVEAVSPQPVPSTKFAINDRVGIPLGYGLKVRSYPYGEVVGTHQRGAQGVVMGGAIYAGQRYWWKINFDSGDDGWFEEGYLYKISGKFRAGDSVQVTVGPNQQIRVGSFRASSDLENYFVGYDGVLLGNHNDGESGSVTGGPKFYKDAWWWSVDYQNFPDGWSPESGLAFSGTLPPSAGGDFSLSKPVAGATYQRGVNLVVYWGALPVDNNWPVGLTVKLAGPYNDLNNTPTERTIITRGAEVDPRRGIPYYQAQSGWLISSDVKDGLYVVIAIANYSANGSDRTSISGAFTISGTAPPGGGTNQPPVITSVSGPISTTVGQPGSWTVLASDPEGGVLTYEVNWGDSSATSSQTGSVFSHTYASLGTYTIRATVKDTSGASGEGTLSVTVTGAGGQVSPTFAIGDRVIVIDYVPSVTANNCLTDPLSSGTFHGAISPRQLGTIVGGPSVYFGTEHPLWLVDYYGVSVAGSCWSWESSLKKLPPPANQPPVVDDFSSTQIFWEVNKDFDVDLSVSDPDGNLASYKIDWGDSQSTGPITISGTSTTKSESHKYTNTARNIIAKLT</sequence>
<evidence type="ECO:0000313" key="2">
    <source>
        <dbReference type="EMBL" id="MBI3627964.1"/>
    </source>
</evidence>
<dbReference type="PROSITE" id="PS50093">
    <property type="entry name" value="PKD"/>
    <property type="match status" value="1"/>
</dbReference>
<organism evidence="2 3">
    <name type="scientific">Candidatus Sungiibacteriota bacterium</name>
    <dbReference type="NCBI Taxonomy" id="2750080"/>
    <lineage>
        <taxon>Bacteria</taxon>
        <taxon>Candidatus Sungiibacteriota</taxon>
    </lineage>
</organism>